<dbReference type="EMBL" id="AUZY01004818">
    <property type="protein sequence ID" value="EQD61656.1"/>
    <property type="molecule type" value="Genomic_DNA"/>
</dbReference>
<dbReference type="GO" id="GO:0032259">
    <property type="term" value="P:methylation"/>
    <property type="evidence" value="ECO:0007669"/>
    <property type="project" value="UniProtKB-KW"/>
</dbReference>
<gene>
    <name evidence="5" type="ORF">B1B_07569</name>
</gene>
<proteinExistence type="inferred from homology"/>
<feature type="non-terminal residue" evidence="5">
    <location>
        <position position="133"/>
    </location>
</feature>
<dbReference type="InterPro" id="IPR051052">
    <property type="entry name" value="Diverse_substrate_MTase"/>
</dbReference>
<dbReference type="SUPFAM" id="SSF53335">
    <property type="entry name" value="S-adenosyl-L-methionine-dependent methyltransferases"/>
    <property type="match status" value="1"/>
</dbReference>
<dbReference type="Gene3D" id="3.40.50.150">
    <property type="entry name" value="Vaccinia Virus protein VP39"/>
    <property type="match status" value="1"/>
</dbReference>
<dbReference type="CDD" id="cd02440">
    <property type="entry name" value="AdoMet_MTases"/>
    <property type="match status" value="1"/>
</dbReference>
<protein>
    <submittedName>
        <fullName evidence="5">Methyltransferase type 11</fullName>
        <ecNumber evidence="5">2.1.1.-</ecNumber>
    </submittedName>
</protein>
<dbReference type="GO" id="GO:0008757">
    <property type="term" value="F:S-adenosylmethionine-dependent methyltransferase activity"/>
    <property type="evidence" value="ECO:0007669"/>
    <property type="project" value="InterPro"/>
</dbReference>
<organism evidence="5">
    <name type="scientific">mine drainage metagenome</name>
    <dbReference type="NCBI Taxonomy" id="410659"/>
    <lineage>
        <taxon>unclassified sequences</taxon>
        <taxon>metagenomes</taxon>
        <taxon>ecological metagenomes</taxon>
    </lineage>
</organism>
<comment type="similarity">
    <text evidence="1">Belongs to the methyltransferase superfamily.</text>
</comment>
<reference evidence="5" key="1">
    <citation type="submission" date="2013-08" db="EMBL/GenBank/DDBJ databases">
        <authorList>
            <person name="Mendez C."/>
            <person name="Richter M."/>
            <person name="Ferrer M."/>
            <person name="Sanchez J."/>
        </authorList>
    </citation>
    <scope>NUCLEOTIDE SEQUENCE</scope>
</reference>
<dbReference type="EC" id="2.1.1.-" evidence="5"/>
<accession>T1AM20</accession>
<sequence>MTPARPRVHPAVWGFDRAAARYEHGRPGYPSAAIRLLGKVLRIGPGTSTIELGAGTGKFTRAWQRLGSAILAIEPIPAMRRQFARSLPTVPVLPGTAESIPLPDRFADAVVAAQAFHWFRPAPALAEIRRVLR</sequence>
<keyword evidence="3 5" id="KW-0808">Transferase</keyword>
<keyword evidence="2 5" id="KW-0489">Methyltransferase</keyword>
<evidence type="ECO:0000259" key="4">
    <source>
        <dbReference type="Pfam" id="PF08241"/>
    </source>
</evidence>
<evidence type="ECO:0000256" key="2">
    <source>
        <dbReference type="ARBA" id="ARBA00022603"/>
    </source>
</evidence>
<dbReference type="InterPro" id="IPR029063">
    <property type="entry name" value="SAM-dependent_MTases_sf"/>
</dbReference>
<dbReference type="PANTHER" id="PTHR44942:SF4">
    <property type="entry name" value="METHYLTRANSFERASE TYPE 11 DOMAIN-CONTAINING PROTEIN"/>
    <property type="match status" value="1"/>
</dbReference>
<dbReference type="PANTHER" id="PTHR44942">
    <property type="entry name" value="METHYLTRANSF_11 DOMAIN-CONTAINING PROTEIN"/>
    <property type="match status" value="1"/>
</dbReference>
<evidence type="ECO:0000256" key="3">
    <source>
        <dbReference type="ARBA" id="ARBA00022679"/>
    </source>
</evidence>
<reference evidence="5" key="2">
    <citation type="journal article" date="2014" name="ISME J.">
        <title>Microbial stratification in low pH oxic and suboxic macroscopic growths along an acid mine drainage.</title>
        <authorList>
            <person name="Mendez-Garcia C."/>
            <person name="Mesa V."/>
            <person name="Sprenger R.R."/>
            <person name="Richter M."/>
            <person name="Diez M.S."/>
            <person name="Solano J."/>
            <person name="Bargiela R."/>
            <person name="Golyshina O.V."/>
            <person name="Manteca A."/>
            <person name="Ramos J.L."/>
            <person name="Gallego J.R."/>
            <person name="Llorente I."/>
            <person name="Martins Dos Santos V.A."/>
            <person name="Jensen O.N."/>
            <person name="Pelaez A.I."/>
            <person name="Sanchez J."/>
            <person name="Ferrer M."/>
        </authorList>
    </citation>
    <scope>NUCLEOTIDE SEQUENCE</scope>
</reference>
<name>T1AM20_9ZZZZ</name>
<feature type="domain" description="Methyltransferase type 11" evidence="4">
    <location>
        <begin position="51"/>
        <end position="133"/>
    </location>
</feature>
<evidence type="ECO:0000313" key="5">
    <source>
        <dbReference type="EMBL" id="EQD61656.1"/>
    </source>
</evidence>
<dbReference type="InterPro" id="IPR013216">
    <property type="entry name" value="Methyltransf_11"/>
</dbReference>
<comment type="caution">
    <text evidence="5">The sequence shown here is derived from an EMBL/GenBank/DDBJ whole genome shotgun (WGS) entry which is preliminary data.</text>
</comment>
<dbReference type="AlphaFoldDB" id="T1AM20"/>
<dbReference type="Pfam" id="PF08241">
    <property type="entry name" value="Methyltransf_11"/>
    <property type="match status" value="1"/>
</dbReference>
<evidence type="ECO:0000256" key="1">
    <source>
        <dbReference type="ARBA" id="ARBA00008361"/>
    </source>
</evidence>